<feature type="compositionally biased region" description="Basic and acidic residues" evidence="1">
    <location>
        <begin position="2048"/>
        <end position="2065"/>
    </location>
</feature>
<feature type="compositionally biased region" description="Basic and acidic residues" evidence="1">
    <location>
        <begin position="14"/>
        <end position="55"/>
    </location>
</feature>
<dbReference type="Proteomes" id="UP001321473">
    <property type="component" value="Unassembled WGS sequence"/>
</dbReference>
<protein>
    <recommendedName>
        <fullName evidence="4">Microtubule-associated protein futsch</fullName>
    </recommendedName>
</protein>
<feature type="compositionally biased region" description="Basic and acidic residues" evidence="1">
    <location>
        <begin position="82"/>
        <end position="108"/>
    </location>
</feature>
<evidence type="ECO:0008006" key="4">
    <source>
        <dbReference type="Google" id="ProtNLM"/>
    </source>
</evidence>
<feature type="compositionally biased region" description="Basic and acidic residues" evidence="1">
    <location>
        <begin position="520"/>
        <end position="557"/>
    </location>
</feature>
<feature type="compositionally biased region" description="Low complexity" evidence="1">
    <location>
        <begin position="1537"/>
        <end position="1551"/>
    </location>
</feature>
<feature type="compositionally biased region" description="Basic and acidic residues" evidence="1">
    <location>
        <begin position="377"/>
        <end position="406"/>
    </location>
</feature>
<proteinExistence type="predicted"/>
<evidence type="ECO:0000313" key="3">
    <source>
        <dbReference type="Proteomes" id="UP001321473"/>
    </source>
</evidence>
<feature type="compositionally biased region" description="Acidic residues" evidence="1">
    <location>
        <begin position="814"/>
        <end position="827"/>
    </location>
</feature>
<feature type="compositionally biased region" description="Low complexity" evidence="1">
    <location>
        <begin position="780"/>
        <end position="799"/>
    </location>
</feature>
<feature type="compositionally biased region" description="Basic and acidic residues" evidence="1">
    <location>
        <begin position="1238"/>
        <end position="1256"/>
    </location>
</feature>
<dbReference type="GO" id="GO:0043025">
    <property type="term" value="C:neuronal cell body"/>
    <property type="evidence" value="ECO:0007669"/>
    <property type="project" value="TreeGrafter"/>
</dbReference>
<sequence>MSKAAEKGAAQPDDLQKQEQHLERPEDYDRHLSSPGVDEHKADEFKPDEREDVRADQAVVSEEEKPDHVPCIPSPALDEQEPAEHKPAGREEPRVEPDLPPEHEEPEVHVILAPRDTDIAATEAEDKKREPLLGKPEDRGHQVAPPCVDKHKPGELKPDVTDEAGAETAAFHDHEEPKDGVSAIPEATEKQLPAAEDVKKGDAHLEKPDSLARELPSPSVDEVKPEAADKEAPASEYLKKLEPQLERPVDQARQSPSPTVDELKPEEGRPAEPDELDADFLQQKTPEVASSPLPEAGGEKALAPDHEKKQKPGLEEPEDHVSDLPSPAADEPKQEELKPHESKGLETAPSILSARKEPESVFHSVPKAADITPTVPEDIKDQEGHLGKPEEPTRDIASTADHHMPDDLVLAKPEEQEPTPAVFSERKEPESVLRPVPEDADKKAAMTEDLKKHEPHLEQRKDHAQELTSAPLDADKTGDFKRAELEEQGVEPKVLYEHKKPEFSASTTPDIADESAAAPEDLKKHEPQWEEPRDEPHDLVSPEPREFLPADLEERSAEPAVLPEYKDTQARMSAVPDAVDKSLASPEGLKRSEPPLEDRDHSPVVDEHEDVERESAMPGEPTRTPAVFPDHEKHEAALVDPVDEHITDEQKPDELKEPRTEPGALSKPKQPEEAGIQVPESVDKKASVPDEVKEQEPRLEKPEDHGRGLPLSAAEGHILDALKRDELEPATPPHRHEPEVPVPHDVKPDSGQSPTEVSVVHEHEPGAEPSGKLPKYSSFEAEGTVTTPGEETVEETTGSVKDEHEPRKSITEVQEIEDYEPQVEEAELQGVVTSPRQSVTDSVQGLPVDSAEDEKYEGIRITELPDTHQEEHICKAGQELPSDVLKDSDQTQLQDTAEKQPGDTDSYDATSPKPEVPRSSSVTEDYEALEATTLIPEVDGTIAEDLIAAKEKAQQQLQDYTKDGTSSLVCPTSVIESDVTLETSTKDIAAQLKEEIPDTAEQRKSFPEIEKVSELTDDSYDPLKHTSQHLFQDRSEGALSSEDHLRSAEPTIDHRVQLPSDARERTDSSEDVHGSRKAEPDKATAPPHDQVYFEDEQEIMKVVQVSPKSPELKKDLPSSKVPEAEEAEPLKRQSADGLPETKPDITEKQPLSSAETCPPTSKPTGPEVTEAVSHDTPKGSEAEPVPSPEGHECSKQEGAPGATAATPVEPPQADHGKMPATEDAKGSGELEPSPPLSETKHYPSEEKLPDTTRTDEATSLPAYSERSMVGAAPAETSSGKIGDVWEPSEVPHKEKPQDKCPTPELAEPPQPTASSSAGPVEAPLHPSTKPYDTKPQIASQEDRDVPDSKEKRDDMLQAIQAESVTHKDATPLDASREPRKETELQTDTVKEAAQPSIVKEKADVGDDFAIQPDRKAQEVPEDACLKSTDASTPKDGAQSTSLAPETVGDEGRAPTSTEGLESDPCRGDITLPCDASVVAQTTAAITVEREIIKPDLHLPLEAPAAVGGAYSKARELLDEFVSGVDSTSPGGAISTGSPKSSVSEESVPSVVPKDDGEDASAKEKERDDKTCDEDVAPCSGVTTGYDFRSPSEVLKRDFLEETSNTLGAPQDEESSSTPRASAFEKARGDLQDEGRLDRPTEVFHDARQESLVQESEHVEKVSSEIAEDKSSKPEIRASQTPTATKSFQTPEDSRRHIPSDLAATPAENLGSSPVALKESTELPEMALLSGKDKESGSICEVPSYDSEIALTKGLIFDARLSSGSEGAKARGEAQFGEDPSVSTLLAPQKQDSYDLDTPWAEHRTPRRDSQELPPLEIQDQPMKDPRAACPTALDTPELAHMQQRLSVEYESSITSVSEIEFTVDVKASGAPPSDSSSRDDSKAGDASKDQVDTSRASSPESPPQSPVKRLAAEHPRASKRSRTASESKHPISTQGSSEADISSEDEDSAKKGLSRHHTPASTDDGDTRKESATPEKPPSPEQPAGVQVLGVTSRPSHETETTSSSDDTTSGPAFCAPKDNELMREYSKHLETFPSSRFSLDSTCSVTSEERSYAELEKPYQRDYSLESFSSTSREYPQDSSRSGSLYSDSTLEPLSTADRCEVERPGGPVPDTASPTTERRQPATTIPHSHGIASGLFAALKTELCVIDSPSMDSVLDQTGKDGQPLTDQSTSLTSPKVPEEYKEPHATDIEQPGSVPEALSDHGHTDGGKEIETEQRDLSEAPEQISDKEPRKTHPVPPLTSVKTPPASGSEAAVGDDVEPFVPRKISGEITPSKTIRFQLPEEVMKGVPTDQSSKDSPASRALLDEENESKEMFELAVRLEQLNEAEFLESMATDEEDDLSRGSLKPSTSSTPSPSRHEGSHKPAEPDEDGTEDEVTLASALSSGLPTELVCLAQSSVDISKDISRIAKCADSLELVTSPPRSPQDAGKHDEPAAVAAGLASGLPVELVCMVESKELCSEIKRAEEEAIHHVIEKKSDYAEDANGVAMQTYIERRLSESDYSTDKQPLASPTLKSEPTSTTGEPTPGQKPGKEFDDLQLNGTSHSPPSVGLVAGLAAGLATELVCMPQSAEELCIEAAESSRSPRGSQAEVIPPEMAASMYEAGTEHLDEKLPSAVDGVEYSERSVPGSTVPPRIGQIPVQREVITTVTSRRVVYQNDGPPDTWTTSTLSETPEHDAEDDSKRTTVTYVYRTYTSGEGEDKEGPVLSSGSVPSRFDDDDLQFDVLRSSIARHAREEEANIEEDQGTGSTTRRYVYTVSSDHGAPEMFIRQSDDSDSTSHPDSSIHNIAMDEVARITEMAAAAVSQSPNGWTVVHRSADSSSQRPLELTRPTELVDRRNGHVTHVTETRQIVYHPSTSGELRFPLGRSAEETCLPPEGSDPKTILEFMAAQTKQAAKEMLEEQPLYEEDEEAALEQSSLSDASPLVEEPVFAKTLQPDYPELVELSAGNTPSEPPSPHSAVHDGRARHNGEPGVTSVQRMVVVEETEPPSTPGRSSQARRVVSYVEEPTTVVREEWVLEGGQGEAPQVISQSSMFHHEILTVEGSTSTTPSHTSGGDPVRFTHHFERDIGAADDVLQQSSLKASAAVHAQQEWSRGAAESTGAAIAAAATAPREDDVRELQAATERRANGRPDADAAPFDIRDWGKPLGLPVPPDPSSKSSSKTGRKTVPRNASDVVYVDLTYVPHHGDPGYCDAEFFSRVRARYYVLSSTNPSQQVLDALLEAKRGWGEPDAPVTVIPTYETDALCYWIAHNQKALEEHHIDVAPSASRCTINLQDHESSCAAYRLEF</sequence>
<feature type="region of interest" description="Disordered" evidence="1">
    <location>
        <begin position="2658"/>
        <end position="2720"/>
    </location>
</feature>
<dbReference type="GO" id="GO:0031114">
    <property type="term" value="P:regulation of microtubule depolymerization"/>
    <property type="evidence" value="ECO:0007669"/>
    <property type="project" value="TreeGrafter"/>
</dbReference>
<feature type="compositionally biased region" description="Basic and acidic residues" evidence="1">
    <location>
        <begin position="800"/>
        <end position="810"/>
    </location>
</feature>
<feature type="region of interest" description="Disordered" evidence="1">
    <location>
        <begin position="2153"/>
        <end position="2310"/>
    </location>
</feature>
<dbReference type="InterPro" id="IPR026074">
    <property type="entry name" value="MAP1"/>
</dbReference>
<feature type="compositionally biased region" description="Basic and acidic residues" evidence="1">
    <location>
        <begin position="1031"/>
        <end position="1082"/>
    </location>
</feature>
<organism evidence="2 3">
    <name type="scientific">Amblyomma americanum</name>
    <name type="common">Lone star tick</name>
    <dbReference type="NCBI Taxonomy" id="6943"/>
    <lineage>
        <taxon>Eukaryota</taxon>
        <taxon>Metazoa</taxon>
        <taxon>Ecdysozoa</taxon>
        <taxon>Arthropoda</taxon>
        <taxon>Chelicerata</taxon>
        <taxon>Arachnida</taxon>
        <taxon>Acari</taxon>
        <taxon>Parasitiformes</taxon>
        <taxon>Ixodida</taxon>
        <taxon>Ixodoidea</taxon>
        <taxon>Ixodidae</taxon>
        <taxon>Amblyomminae</taxon>
        <taxon>Amblyomma</taxon>
    </lineage>
</organism>
<feature type="compositionally biased region" description="Basic and acidic residues" evidence="1">
    <location>
        <begin position="330"/>
        <end position="344"/>
    </location>
</feature>
<feature type="compositionally biased region" description="Low complexity" evidence="1">
    <location>
        <begin position="2686"/>
        <end position="2696"/>
    </location>
</feature>
<feature type="region of interest" description="Disordered" evidence="1">
    <location>
        <begin position="1"/>
        <end position="925"/>
    </location>
</feature>
<feature type="compositionally biased region" description="Basic and acidic residues" evidence="1">
    <location>
        <begin position="124"/>
        <end position="141"/>
    </location>
</feature>
<feature type="compositionally biased region" description="Basic and acidic residues" evidence="1">
    <location>
        <begin position="734"/>
        <end position="748"/>
    </location>
</feature>
<feature type="compositionally biased region" description="Basic and acidic residues" evidence="1">
    <location>
        <begin position="588"/>
        <end position="615"/>
    </location>
</feature>
<feature type="compositionally biased region" description="Basic and acidic residues" evidence="1">
    <location>
        <begin position="221"/>
        <end position="250"/>
    </location>
</feature>
<evidence type="ECO:0000313" key="2">
    <source>
        <dbReference type="EMBL" id="KAK8785269.1"/>
    </source>
</evidence>
<feature type="compositionally biased region" description="Polar residues" evidence="1">
    <location>
        <begin position="1677"/>
        <end position="1690"/>
    </location>
</feature>
<name>A0AAQ4FDH5_AMBAM</name>
<dbReference type="GO" id="GO:0008017">
    <property type="term" value="F:microtubule binding"/>
    <property type="evidence" value="ECO:0007669"/>
    <property type="project" value="InterPro"/>
</dbReference>
<feature type="compositionally biased region" description="Low complexity" evidence="1">
    <location>
        <begin position="3097"/>
        <end position="3112"/>
    </location>
</feature>
<feature type="compositionally biased region" description="Basic and acidic residues" evidence="1">
    <location>
        <begin position="717"/>
        <end position="727"/>
    </location>
</feature>
<feature type="compositionally biased region" description="Basic and acidic residues" evidence="1">
    <location>
        <begin position="2179"/>
        <end position="2190"/>
    </location>
</feature>
<feature type="compositionally biased region" description="Basic and acidic residues" evidence="1">
    <location>
        <begin position="1799"/>
        <end position="1810"/>
    </location>
</feature>
<dbReference type="EMBL" id="JARKHS020003712">
    <property type="protein sequence ID" value="KAK8785269.1"/>
    <property type="molecule type" value="Genomic_DNA"/>
</dbReference>
<feature type="compositionally biased region" description="Polar residues" evidence="1">
    <location>
        <begin position="2167"/>
        <end position="2176"/>
    </location>
</feature>
<feature type="region of interest" description="Disordered" evidence="1">
    <location>
        <begin position="2499"/>
        <end position="2547"/>
    </location>
</feature>
<feature type="compositionally biased region" description="Basic and acidic residues" evidence="1">
    <location>
        <begin position="1212"/>
        <end position="1228"/>
    </location>
</feature>
<feature type="compositionally biased region" description="Basic and acidic residues" evidence="1">
    <location>
        <begin position="1172"/>
        <end position="1181"/>
    </location>
</feature>
<feature type="compositionally biased region" description="Basic and acidic residues" evidence="1">
    <location>
        <begin position="1559"/>
        <end position="1569"/>
    </location>
</feature>
<feature type="compositionally biased region" description="Basic and acidic residues" evidence="1">
    <location>
        <begin position="2201"/>
        <end position="2234"/>
    </location>
</feature>
<dbReference type="PANTHER" id="PTHR13843">
    <property type="entry name" value="MICROTUBULE-ASSOCIATED PROTEIN"/>
    <property type="match status" value="1"/>
</dbReference>
<dbReference type="GO" id="GO:0016358">
    <property type="term" value="P:dendrite development"/>
    <property type="evidence" value="ECO:0007669"/>
    <property type="project" value="TreeGrafter"/>
</dbReference>
<feature type="compositionally biased region" description="Polar residues" evidence="1">
    <location>
        <begin position="2067"/>
        <end position="2079"/>
    </location>
</feature>
<feature type="region of interest" description="Disordered" evidence="1">
    <location>
        <begin position="2947"/>
        <end position="2968"/>
    </location>
</feature>
<feature type="compositionally biased region" description="Polar residues" evidence="1">
    <location>
        <begin position="831"/>
        <end position="843"/>
    </location>
</feature>
<feature type="compositionally biased region" description="Basic and acidic residues" evidence="1">
    <location>
        <begin position="2674"/>
        <end position="2685"/>
    </location>
</feature>
<feature type="compositionally biased region" description="Polar residues" evidence="1">
    <location>
        <begin position="2033"/>
        <end position="2047"/>
    </location>
</feature>
<dbReference type="GO" id="GO:0007409">
    <property type="term" value="P:axonogenesis"/>
    <property type="evidence" value="ECO:0007669"/>
    <property type="project" value="TreeGrafter"/>
</dbReference>
<feature type="compositionally biased region" description="Acidic residues" evidence="1">
    <location>
        <begin position="2369"/>
        <end position="2378"/>
    </location>
</feature>
<feature type="compositionally biased region" description="Basic and acidic residues" evidence="1">
    <location>
        <begin position="148"/>
        <end position="160"/>
    </location>
</feature>
<feature type="region of interest" description="Disordered" evidence="1">
    <location>
        <begin position="1863"/>
        <end position="2020"/>
    </location>
</feature>
<feature type="region of interest" description="Disordered" evidence="1">
    <location>
        <begin position="3093"/>
        <end position="3170"/>
    </location>
</feature>
<comment type="caution">
    <text evidence="2">The sequence shown here is derived from an EMBL/GenBank/DDBJ whole genome shotgun (WGS) entry which is preliminary data.</text>
</comment>
<evidence type="ECO:0000256" key="1">
    <source>
        <dbReference type="SAM" id="MobiDB-lite"/>
    </source>
</evidence>
<dbReference type="GO" id="GO:0005875">
    <property type="term" value="C:microtubule associated complex"/>
    <property type="evidence" value="ECO:0007669"/>
    <property type="project" value="TreeGrafter"/>
</dbReference>
<dbReference type="GO" id="GO:0045202">
    <property type="term" value="C:synapse"/>
    <property type="evidence" value="ECO:0007669"/>
    <property type="project" value="TreeGrafter"/>
</dbReference>
<dbReference type="GO" id="GO:0003779">
    <property type="term" value="F:actin binding"/>
    <property type="evidence" value="ECO:0007669"/>
    <property type="project" value="TreeGrafter"/>
</dbReference>
<feature type="compositionally biased region" description="Low complexity" evidence="1">
    <location>
        <begin position="2517"/>
        <end position="2528"/>
    </location>
</feature>
<feature type="region of interest" description="Disordered" evidence="1">
    <location>
        <begin position="2032"/>
        <end position="2131"/>
    </location>
</feature>
<dbReference type="GO" id="GO:0005874">
    <property type="term" value="C:microtubule"/>
    <property type="evidence" value="ECO:0007669"/>
    <property type="project" value="InterPro"/>
</dbReference>
<feature type="compositionally biased region" description="Basic and acidic residues" evidence="1">
    <location>
        <begin position="170"/>
        <end position="179"/>
    </location>
</feature>
<feature type="compositionally biased region" description="Basic and acidic residues" evidence="1">
    <location>
        <begin position="1876"/>
        <end position="1892"/>
    </location>
</feature>
<feature type="compositionally biased region" description="Basic and acidic residues" evidence="1">
    <location>
        <begin position="993"/>
        <end position="1014"/>
    </location>
</feature>
<gene>
    <name evidence="2" type="ORF">V5799_008367</name>
</gene>
<feature type="region of interest" description="Disordered" evidence="1">
    <location>
        <begin position="993"/>
        <end position="1470"/>
    </location>
</feature>
<feature type="compositionally biased region" description="Basic and acidic residues" evidence="1">
    <location>
        <begin position="1128"/>
        <end position="1147"/>
    </location>
</feature>
<feature type="region of interest" description="Disordered" evidence="1">
    <location>
        <begin position="1763"/>
        <end position="1839"/>
    </location>
</feature>
<accession>A0AAQ4FDH5</accession>
<feature type="compositionally biased region" description="Basic and acidic residues" evidence="1">
    <location>
        <begin position="1340"/>
        <end position="1355"/>
    </location>
</feature>
<feature type="compositionally biased region" description="Basic and acidic residues" evidence="1">
    <location>
        <begin position="196"/>
        <end position="212"/>
    </location>
</feature>
<feature type="compositionally biased region" description="Polar residues" evidence="1">
    <location>
        <begin position="1149"/>
        <end position="1163"/>
    </location>
</feature>
<feature type="compositionally biased region" description="Basic and acidic residues" evidence="1">
    <location>
        <begin position="629"/>
        <end position="660"/>
    </location>
</feature>
<feature type="region of interest" description="Disordered" evidence="1">
    <location>
        <begin position="1522"/>
        <end position="1738"/>
    </location>
</feature>
<feature type="compositionally biased region" description="Low complexity" evidence="1">
    <location>
        <begin position="2080"/>
        <end position="2090"/>
    </location>
</feature>
<feature type="compositionally biased region" description="Basic and acidic residues" evidence="1">
    <location>
        <begin position="2358"/>
        <end position="2368"/>
    </location>
</feature>
<feature type="compositionally biased region" description="Basic and acidic residues" evidence="1">
    <location>
        <begin position="1622"/>
        <end position="1675"/>
    </location>
</feature>
<reference evidence="2 3" key="1">
    <citation type="journal article" date="2023" name="Arcadia Sci">
        <title>De novo assembly of a long-read Amblyomma americanum tick genome.</title>
        <authorList>
            <person name="Chou S."/>
            <person name="Poskanzer K.E."/>
            <person name="Rollins M."/>
            <person name="Thuy-Boun P.S."/>
        </authorList>
    </citation>
    <scope>NUCLEOTIDE SEQUENCE [LARGE SCALE GENOMIC DNA]</scope>
    <source>
        <strain evidence="2">F_SG_1</strain>
        <tissue evidence="2">Salivary glands</tissue>
    </source>
</reference>
<dbReference type="PANTHER" id="PTHR13843:SF12">
    <property type="entry name" value="ATPASE F1_V1_A1 COMPLEX ALPHA_BETA SUBUNIT NUCLEOTIDE-BINDING DOMAIN-CONTAINING PROTEIN"/>
    <property type="match status" value="1"/>
</dbReference>
<dbReference type="GO" id="GO:0000226">
    <property type="term" value="P:microtubule cytoskeleton organization"/>
    <property type="evidence" value="ECO:0007669"/>
    <property type="project" value="InterPro"/>
</dbReference>
<feature type="compositionally biased region" description="Basic and acidic residues" evidence="1">
    <location>
        <begin position="261"/>
        <end position="272"/>
    </location>
</feature>
<feature type="compositionally biased region" description="Basic and acidic residues" evidence="1">
    <location>
        <begin position="424"/>
        <end position="465"/>
    </location>
</feature>
<feature type="compositionally biased region" description="Basic and acidic residues" evidence="1">
    <location>
        <begin position="473"/>
        <end position="485"/>
    </location>
</feature>
<feature type="compositionally biased region" description="Low complexity" evidence="1">
    <location>
        <begin position="2001"/>
        <end position="2010"/>
    </location>
</feature>
<keyword evidence="3" id="KW-1185">Reference proteome</keyword>
<feature type="compositionally biased region" description="Basic and acidic residues" evidence="1">
    <location>
        <begin position="3113"/>
        <end position="3146"/>
    </location>
</feature>
<feature type="compositionally biased region" description="Basic and acidic residues" evidence="1">
    <location>
        <begin position="302"/>
        <end position="322"/>
    </location>
</feature>
<dbReference type="GO" id="GO:0005829">
    <property type="term" value="C:cytosol"/>
    <property type="evidence" value="ECO:0007669"/>
    <property type="project" value="TreeGrafter"/>
</dbReference>
<dbReference type="GO" id="GO:0030425">
    <property type="term" value="C:dendrite"/>
    <property type="evidence" value="ECO:0007669"/>
    <property type="project" value="TreeGrafter"/>
</dbReference>
<feature type="region of interest" description="Disordered" evidence="1">
    <location>
        <begin position="2330"/>
        <end position="2379"/>
    </location>
</feature>
<feature type="compositionally biased region" description="Basic and acidic residues" evidence="1">
    <location>
        <begin position="1364"/>
        <end position="1383"/>
    </location>
</feature>
<feature type="compositionally biased region" description="Basic and acidic residues" evidence="1">
    <location>
        <begin position="856"/>
        <end position="874"/>
    </location>
</feature>
<feature type="compositionally biased region" description="Basic and acidic residues" evidence="1">
    <location>
        <begin position="1289"/>
        <end position="1298"/>
    </location>
</feature>
<feature type="compositionally biased region" description="Basic and acidic residues" evidence="1">
    <location>
        <begin position="681"/>
        <end position="707"/>
    </location>
</feature>